<keyword evidence="2" id="KW-1185">Reference proteome</keyword>
<evidence type="ECO:0000313" key="1">
    <source>
        <dbReference type="EMBL" id="GAA0145650.1"/>
    </source>
</evidence>
<dbReference type="PANTHER" id="PTHR46371">
    <property type="entry name" value="OS04G0464100 PROTEIN"/>
    <property type="match status" value="1"/>
</dbReference>
<dbReference type="Proteomes" id="UP001454036">
    <property type="component" value="Unassembled WGS sequence"/>
</dbReference>
<comment type="caution">
    <text evidence="1">The sequence shown here is derived from an EMBL/GenBank/DDBJ whole genome shotgun (WGS) entry which is preliminary data.</text>
</comment>
<gene>
    <name evidence="1" type="ORF">LIER_36160</name>
</gene>
<proteinExistence type="predicted"/>
<protein>
    <submittedName>
        <fullName evidence="1">Uncharacterized protein</fullName>
    </submittedName>
</protein>
<accession>A0AAV3P227</accession>
<evidence type="ECO:0000313" key="2">
    <source>
        <dbReference type="Proteomes" id="UP001454036"/>
    </source>
</evidence>
<reference evidence="1 2" key="1">
    <citation type="submission" date="2024-01" db="EMBL/GenBank/DDBJ databases">
        <title>The complete chloroplast genome sequence of Lithospermum erythrorhizon: insights into the phylogenetic relationship among Boraginaceae species and the maternal lineages of purple gromwells.</title>
        <authorList>
            <person name="Okada T."/>
            <person name="Watanabe K."/>
        </authorList>
    </citation>
    <scope>NUCLEOTIDE SEQUENCE [LARGE SCALE GENOMIC DNA]</scope>
</reference>
<organism evidence="1 2">
    <name type="scientific">Lithospermum erythrorhizon</name>
    <name type="common">Purple gromwell</name>
    <name type="synonym">Lithospermum officinale var. erythrorhizon</name>
    <dbReference type="NCBI Taxonomy" id="34254"/>
    <lineage>
        <taxon>Eukaryota</taxon>
        <taxon>Viridiplantae</taxon>
        <taxon>Streptophyta</taxon>
        <taxon>Embryophyta</taxon>
        <taxon>Tracheophyta</taxon>
        <taxon>Spermatophyta</taxon>
        <taxon>Magnoliopsida</taxon>
        <taxon>eudicotyledons</taxon>
        <taxon>Gunneridae</taxon>
        <taxon>Pentapetalae</taxon>
        <taxon>asterids</taxon>
        <taxon>lamiids</taxon>
        <taxon>Boraginales</taxon>
        <taxon>Boraginaceae</taxon>
        <taxon>Boraginoideae</taxon>
        <taxon>Lithospermeae</taxon>
        <taxon>Lithospermum</taxon>
    </lineage>
</organism>
<dbReference type="Gene3D" id="3.30.70.100">
    <property type="match status" value="1"/>
</dbReference>
<sequence length="107" mass="11952">MHDRRSRKKALKVAVSQSGVLSVSLIGDDNNEIEVIGEGMDPAKLTISLRKNLVYAELLSVNPVVDVVEEEVNELNDEQPRESHFSPPHEHFQYVGVVHDDACCNIM</sequence>
<dbReference type="AlphaFoldDB" id="A0AAV3P227"/>
<dbReference type="EMBL" id="BAABME010016366">
    <property type="protein sequence ID" value="GAA0145650.1"/>
    <property type="molecule type" value="Genomic_DNA"/>
</dbReference>
<dbReference type="InterPro" id="IPR044296">
    <property type="entry name" value="HIPP46"/>
</dbReference>
<name>A0AAV3P227_LITER</name>